<dbReference type="Proteomes" id="UP000006794">
    <property type="component" value="Chromosome"/>
</dbReference>
<evidence type="ECO:0000313" key="3">
    <source>
        <dbReference type="EMBL" id="AEH35708.1"/>
    </source>
</evidence>
<evidence type="ECO:0000256" key="1">
    <source>
        <dbReference type="SAM" id="MobiDB-lite"/>
    </source>
</evidence>
<evidence type="ECO:0000259" key="2">
    <source>
        <dbReference type="Pfam" id="PF25942"/>
    </source>
</evidence>
<sequence length="206" mass="21551">MDRRTLVRIAPGVGLGFLAGCLGAADDSSDGDGETAGNETAETESETGTETANETETDGGDDVLEDDAELTFETLEVGPFEAITTTALDDSADKGDGEKAADEEPVDEGATVYHRITIENASNRDRELSIRIDRDGTTVLEGTNELSPETALEIVIGEPGTYETTLEAGGIRNTSSISRSGTPCEESRTVVSFTDGGIETNTTTSC</sequence>
<feature type="region of interest" description="Disordered" evidence="1">
    <location>
        <begin position="76"/>
        <end position="106"/>
    </location>
</feature>
<dbReference type="Pfam" id="PF25942">
    <property type="entry name" value="Ig_halo"/>
    <property type="match status" value="1"/>
</dbReference>
<feature type="compositionally biased region" description="Basic and acidic residues" evidence="1">
    <location>
        <begin position="91"/>
        <end position="102"/>
    </location>
</feature>
<proteinExistence type="predicted"/>
<dbReference type="AlphaFoldDB" id="F8D9T1"/>
<feature type="compositionally biased region" description="Acidic residues" evidence="1">
    <location>
        <begin position="41"/>
        <end position="63"/>
    </location>
</feature>
<feature type="domain" description="Ig-like" evidence="2">
    <location>
        <begin position="124"/>
        <end position="200"/>
    </location>
</feature>
<accession>F8D9T1</accession>
<dbReference type="PROSITE" id="PS51257">
    <property type="entry name" value="PROKAR_LIPOPROTEIN"/>
    <property type="match status" value="1"/>
</dbReference>
<dbReference type="HOGENOM" id="CLU_1329452_0_0_2"/>
<dbReference type="KEGG" id="hxa:Halxa_1074"/>
<evidence type="ECO:0000313" key="4">
    <source>
        <dbReference type="Proteomes" id="UP000006794"/>
    </source>
</evidence>
<name>F8D9T1_HALXS</name>
<dbReference type="EMBL" id="CP002839">
    <property type="protein sequence ID" value="AEH35708.1"/>
    <property type="molecule type" value="Genomic_DNA"/>
</dbReference>
<dbReference type="RefSeq" id="WP_013878608.1">
    <property type="nucleotide sequence ID" value="NC_015666.1"/>
</dbReference>
<dbReference type="OrthoDB" id="206250at2157"/>
<keyword evidence="4" id="KW-1185">Reference proteome</keyword>
<feature type="region of interest" description="Disordered" evidence="1">
    <location>
        <begin position="23"/>
        <end position="63"/>
    </location>
</feature>
<reference evidence="3 4" key="1">
    <citation type="journal article" date="2012" name="Stand. Genomic Sci.">
        <title>Complete genome sequence of Halopiger xanaduensis type strain (SH-6(T)).</title>
        <authorList>
            <person name="Anderson I."/>
            <person name="Tindall B.J."/>
            <person name="Rohde M."/>
            <person name="Lucas S."/>
            <person name="Han J."/>
            <person name="Lapidus A."/>
            <person name="Cheng J.F."/>
            <person name="Goodwin L."/>
            <person name="Pitluck S."/>
            <person name="Peters L."/>
            <person name="Pati A."/>
            <person name="Mikhailova N."/>
            <person name="Pagani I."/>
            <person name="Teshima H."/>
            <person name="Han C."/>
            <person name="Tapia R."/>
            <person name="Land M."/>
            <person name="Woyke T."/>
            <person name="Klenk H.P."/>
            <person name="Kyrpides N."/>
            <person name="Ivanova N."/>
        </authorList>
    </citation>
    <scope>NUCLEOTIDE SEQUENCE [LARGE SCALE GENOMIC DNA]</scope>
    <source>
        <strain evidence="4">DSM 18323 / JCM 14033 / SH-6</strain>
    </source>
</reference>
<dbReference type="GeneID" id="10796045"/>
<gene>
    <name evidence="3" type="ordered locus">Halxa_1074</name>
</gene>
<protein>
    <recommendedName>
        <fullName evidence="2">Ig-like domain-containing protein</fullName>
    </recommendedName>
</protein>
<dbReference type="eggNOG" id="arCOG06378">
    <property type="taxonomic scope" value="Archaea"/>
</dbReference>
<dbReference type="InterPro" id="IPR058929">
    <property type="entry name" value="Ig_halo"/>
</dbReference>
<organism evidence="3 4">
    <name type="scientific">Halopiger xanaduensis (strain DSM 18323 / JCM 14033 / SH-6)</name>
    <dbReference type="NCBI Taxonomy" id="797210"/>
    <lineage>
        <taxon>Archaea</taxon>
        <taxon>Methanobacteriati</taxon>
        <taxon>Methanobacteriota</taxon>
        <taxon>Stenosarchaea group</taxon>
        <taxon>Halobacteria</taxon>
        <taxon>Halobacteriales</taxon>
        <taxon>Natrialbaceae</taxon>
        <taxon>Halopiger</taxon>
    </lineage>
</organism>